<evidence type="ECO:0000313" key="9">
    <source>
        <dbReference type="Proteomes" id="UP000632828"/>
    </source>
</evidence>
<dbReference type="SUPFAM" id="SSF56954">
    <property type="entry name" value="Outer membrane efflux proteins (OEP)"/>
    <property type="match status" value="1"/>
</dbReference>
<dbReference type="PANTHER" id="PTHR30026">
    <property type="entry name" value="OUTER MEMBRANE PROTEIN TOLC"/>
    <property type="match status" value="1"/>
</dbReference>
<evidence type="ECO:0000256" key="5">
    <source>
        <dbReference type="ARBA" id="ARBA00022692"/>
    </source>
</evidence>
<dbReference type="RefSeq" id="WP_191153507.1">
    <property type="nucleotide sequence ID" value="NZ_JACWUN010000001.1"/>
</dbReference>
<evidence type="ECO:0000256" key="2">
    <source>
        <dbReference type="ARBA" id="ARBA00007613"/>
    </source>
</evidence>
<keyword evidence="5" id="KW-0812">Transmembrane</keyword>
<reference evidence="8" key="1">
    <citation type="submission" date="2020-09" db="EMBL/GenBank/DDBJ databases">
        <title>Pelobacter alkaliphilus sp. nov., a novel anaerobic arsenate-reducing bacterium from terrestrial mud volcano.</title>
        <authorList>
            <person name="Khomyakova M.A."/>
            <person name="Merkel A.Y."/>
            <person name="Slobodkin A.I."/>
        </authorList>
    </citation>
    <scope>NUCLEOTIDE SEQUENCE</scope>
    <source>
        <strain evidence="8">M08fum</strain>
    </source>
</reference>
<dbReference type="GO" id="GO:0015288">
    <property type="term" value="F:porin activity"/>
    <property type="evidence" value="ECO:0007669"/>
    <property type="project" value="TreeGrafter"/>
</dbReference>
<dbReference type="EMBL" id="JACWUN010000001">
    <property type="protein sequence ID" value="MBD1399234.1"/>
    <property type="molecule type" value="Genomic_DNA"/>
</dbReference>
<evidence type="ECO:0000256" key="4">
    <source>
        <dbReference type="ARBA" id="ARBA00022452"/>
    </source>
</evidence>
<protein>
    <submittedName>
        <fullName evidence="8">TolC family protein</fullName>
    </submittedName>
</protein>
<sequence length="503" mass="57207">MKTSSAVLFALFGLFCPLLSWSAPSSLNELIVLGLRTNTELQINQLEINKAHQAIVIEQAMFDPEAFTLIEYEQGRVPFVNDPFYGRMMTRQYQGAIGLRQRFTTGMTASARLLTERFSGFDASSTLDPRYRSSLVLEFNQPLLRNVGRVANRTAIDRAGYQLQQTELGFLLHAQQLALQLEYALRRLALHRHITGLRNEALILAERLVEFNRRRFDEGLVAITEIQGAEATLAQRHLLLAQAQQEHDLLYEQLNRQLGGQLPAEFNPLPLFADEMTPGTNVNAYPVLLETARAKRLDRQIAQLSLASQQRQLDFYHQQLKPQLDLRLQAGLNGLAGRQPTDTPYRGDWGDSFTSLSSADGYQWGVALEFSIPLGNRAAQSRQRQAQVTVQQQHYRISDLDLNIRTQIREGLLELKHALEQQRISAEFERLASIALRQEQRRLDEGLSDTFRLVSFQDKMIDARIARLQADTACHLAHANLTFVIGEIFDRYQLYLDANGEVF</sequence>
<dbReference type="AlphaFoldDB" id="A0A8J6R4J2"/>
<dbReference type="GO" id="GO:0009279">
    <property type="term" value="C:cell outer membrane"/>
    <property type="evidence" value="ECO:0007669"/>
    <property type="project" value="UniProtKB-SubCell"/>
</dbReference>
<accession>A0A8J6R4J2</accession>
<dbReference type="InterPro" id="IPR003423">
    <property type="entry name" value="OMP_efflux"/>
</dbReference>
<gene>
    <name evidence="8" type="ORF">ICT70_00945</name>
</gene>
<comment type="caution">
    <text evidence="8">The sequence shown here is derived from an EMBL/GenBank/DDBJ whole genome shotgun (WGS) entry which is preliminary data.</text>
</comment>
<dbReference type="PANTHER" id="PTHR30026:SF23">
    <property type="entry name" value="TO APRF-PUTATIVE OUTER MEMBRANE EFFLUX PROTEIN OR SECRETED ALKALINE PHOSPHATASE-RELATED"/>
    <property type="match status" value="1"/>
</dbReference>
<comment type="similarity">
    <text evidence="2">Belongs to the outer membrane factor (OMF) (TC 1.B.17) family.</text>
</comment>
<dbReference type="GO" id="GO:1990281">
    <property type="term" value="C:efflux pump complex"/>
    <property type="evidence" value="ECO:0007669"/>
    <property type="project" value="TreeGrafter"/>
</dbReference>
<dbReference type="Proteomes" id="UP000632828">
    <property type="component" value="Unassembled WGS sequence"/>
</dbReference>
<keyword evidence="3" id="KW-0813">Transport</keyword>
<comment type="subcellular location">
    <subcellularLocation>
        <location evidence="1">Cell outer membrane</location>
    </subcellularLocation>
</comment>
<dbReference type="Gene3D" id="1.20.1600.10">
    <property type="entry name" value="Outer membrane efflux proteins (OEP)"/>
    <property type="match status" value="1"/>
</dbReference>
<evidence type="ECO:0000256" key="7">
    <source>
        <dbReference type="ARBA" id="ARBA00023237"/>
    </source>
</evidence>
<dbReference type="InterPro" id="IPR051906">
    <property type="entry name" value="TolC-like"/>
</dbReference>
<evidence type="ECO:0000313" key="8">
    <source>
        <dbReference type="EMBL" id="MBD1399234.1"/>
    </source>
</evidence>
<evidence type="ECO:0000256" key="1">
    <source>
        <dbReference type="ARBA" id="ARBA00004442"/>
    </source>
</evidence>
<keyword evidence="9" id="KW-1185">Reference proteome</keyword>
<keyword evidence="6" id="KW-0472">Membrane</keyword>
<dbReference type="GO" id="GO:0015562">
    <property type="term" value="F:efflux transmembrane transporter activity"/>
    <property type="evidence" value="ECO:0007669"/>
    <property type="project" value="InterPro"/>
</dbReference>
<keyword evidence="4" id="KW-1134">Transmembrane beta strand</keyword>
<name>A0A8J6R4J2_9BACT</name>
<keyword evidence="7" id="KW-0998">Cell outer membrane</keyword>
<evidence type="ECO:0000256" key="3">
    <source>
        <dbReference type="ARBA" id="ARBA00022448"/>
    </source>
</evidence>
<organism evidence="8 9">
    <name type="scientific">Pelovirga terrestris</name>
    <dbReference type="NCBI Taxonomy" id="2771352"/>
    <lineage>
        <taxon>Bacteria</taxon>
        <taxon>Pseudomonadati</taxon>
        <taxon>Thermodesulfobacteriota</taxon>
        <taxon>Desulfuromonadia</taxon>
        <taxon>Geobacterales</taxon>
        <taxon>Geobacteraceae</taxon>
        <taxon>Pelovirga</taxon>
    </lineage>
</organism>
<dbReference type="Pfam" id="PF02321">
    <property type="entry name" value="OEP"/>
    <property type="match status" value="1"/>
</dbReference>
<evidence type="ECO:0000256" key="6">
    <source>
        <dbReference type="ARBA" id="ARBA00023136"/>
    </source>
</evidence>
<proteinExistence type="inferred from homology"/>